<comment type="caution">
    <text evidence="2">The sequence shown here is derived from an EMBL/GenBank/DDBJ whole genome shotgun (WGS) entry which is preliminary data.</text>
</comment>
<dbReference type="Proteomes" id="UP001212997">
    <property type="component" value="Unassembled WGS sequence"/>
</dbReference>
<dbReference type="EMBL" id="JANAWD010000248">
    <property type="protein sequence ID" value="KAJ3482969.1"/>
    <property type="molecule type" value="Genomic_DNA"/>
</dbReference>
<organism evidence="2 3">
    <name type="scientific">Meripilus lineatus</name>
    <dbReference type="NCBI Taxonomy" id="2056292"/>
    <lineage>
        <taxon>Eukaryota</taxon>
        <taxon>Fungi</taxon>
        <taxon>Dikarya</taxon>
        <taxon>Basidiomycota</taxon>
        <taxon>Agaricomycotina</taxon>
        <taxon>Agaricomycetes</taxon>
        <taxon>Polyporales</taxon>
        <taxon>Meripilaceae</taxon>
        <taxon>Meripilus</taxon>
    </lineage>
</organism>
<evidence type="ECO:0000313" key="3">
    <source>
        <dbReference type="Proteomes" id="UP001212997"/>
    </source>
</evidence>
<sequence length="128" mass="14117">MTASRGSAMTISYIVTPQRLQTLKLKPLKHSSELCLPSPQEVMDMLRSLQPSEIPDDQHKKSKKQEPQEGVKLKKSKKLKGSTKETKRGKGKCPPKQPDSSSSLSDSSLDDSSSLDEHLVEASDNVEI</sequence>
<reference evidence="2" key="1">
    <citation type="submission" date="2022-07" db="EMBL/GenBank/DDBJ databases">
        <title>Genome Sequence of Physisporinus lineatus.</title>
        <authorList>
            <person name="Buettner E."/>
        </authorList>
    </citation>
    <scope>NUCLEOTIDE SEQUENCE</scope>
    <source>
        <strain evidence="2">VT162</strain>
    </source>
</reference>
<evidence type="ECO:0000256" key="1">
    <source>
        <dbReference type="SAM" id="MobiDB-lite"/>
    </source>
</evidence>
<accession>A0AAD5YFR3</accession>
<feature type="region of interest" description="Disordered" evidence="1">
    <location>
        <begin position="39"/>
        <end position="128"/>
    </location>
</feature>
<gene>
    <name evidence="2" type="ORF">NLI96_g6617</name>
</gene>
<keyword evidence="3" id="KW-1185">Reference proteome</keyword>
<dbReference type="AlphaFoldDB" id="A0AAD5YFR3"/>
<proteinExistence type="predicted"/>
<feature type="compositionally biased region" description="Low complexity" evidence="1">
    <location>
        <begin position="99"/>
        <end position="112"/>
    </location>
</feature>
<evidence type="ECO:0000313" key="2">
    <source>
        <dbReference type="EMBL" id="KAJ3482969.1"/>
    </source>
</evidence>
<protein>
    <submittedName>
        <fullName evidence="2">Uncharacterized protein</fullName>
    </submittedName>
</protein>
<name>A0AAD5YFR3_9APHY</name>
<feature type="compositionally biased region" description="Basic and acidic residues" evidence="1">
    <location>
        <begin position="56"/>
        <end position="72"/>
    </location>
</feature>